<feature type="compositionally biased region" description="Polar residues" evidence="1">
    <location>
        <begin position="57"/>
        <end position="66"/>
    </location>
</feature>
<accession>A0ABQ4X4P6</accession>
<evidence type="ECO:0000313" key="2">
    <source>
        <dbReference type="EMBL" id="GJS60067.1"/>
    </source>
</evidence>
<organism evidence="2 3">
    <name type="scientific">Tanacetum coccineum</name>
    <dbReference type="NCBI Taxonomy" id="301880"/>
    <lineage>
        <taxon>Eukaryota</taxon>
        <taxon>Viridiplantae</taxon>
        <taxon>Streptophyta</taxon>
        <taxon>Embryophyta</taxon>
        <taxon>Tracheophyta</taxon>
        <taxon>Spermatophyta</taxon>
        <taxon>Magnoliopsida</taxon>
        <taxon>eudicotyledons</taxon>
        <taxon>Gunneridae</taxon>
        <taxon>Pentapetalae</taxon>
        <taxon>asterids</taxon>
        <taxon>campanulids</taxon>
        <taxon>Asterales</taxon>
        <taxon>Asteraceae</taxon>
        <taxon>Asteroideae</taxon>
        <taxon>Anthemideae</taxon>
        <taxon>Anthemidinae</taxon>
        <taxon>Tanacetum</taxon>
    </lineage>
</organism>
<evidence type="ECO:0000313" key="3">
    <source>
        <dbReference type="Proteomes" id="UP001151760"/>
    </source>
</evidence>
<proteinExistence type="predicted"/>
<feature type="compositionally biased region" description="Basic and acidic residues" evidence="1">
    <location>
        <begin position="14"/>
        <end position="32"/>
    </location>
</feature>
<name>A0ABQ4X4P6_9ASTR</name>
<gene>
    <name evidence="2" type="ORF">Tco_0654851</name>
</gene>
<reference evidence="2" key="1">
    <citation type="journal article" date="2022" name="Int. J. Mol. Sci.">
        <title>Draft Genome of Tanacetum Coccineum: Genomic Comparison of Closely Related Tanacetum-Family Plants.</title>
        <authorList>
            <person name="Yamashiro T."/>
            <person name="Shiraishi A."/>
            <person name="Nakayama K."/>
            <person name="Satake H."/>
        </authorList>
    </citation>
    <scope>NUCLEOTIDE SEQUENCE</scope>
</reference>
<keyword evidence="3" id="KW-1185">Reference proteome</keyword>
<feature type="region of interest" description="Disordered" evidence="1">
    <location>
        <begin position="1"/>
        <end position="67"/>
    </location>
</feature>
<reference evidence="2" key="2">
    <citation type="submission" date="2022-01" db="EMBL/GenBank/DDBJ databases">
        <authorList>
            <person name="Yamashiro T."/>
            <person name="Shiraishi A."/>
            <person name="Satake H."/>
            <person name="Nakayama K."/>
        </authorList>
    </citation>
    <scope>NUCLEOTIDE SEQUENCE</scope>
</reference>
<protein>
    <submittedName>
        <fullName evidence="2">Uncharacterized protein</fullName>
    </submittedName>
</protein>
<feature type="compositionally biased region" description="Basic and acidic residues" evidence="1">
    <location>
        <begin position="43"/>
        <end position="53"/>
    </location>
</feature>
<sequence>MMPIWKDASYFDLPSKDVGNDEPKSTTDDQKQIENGPDNENDEKDKSEDDSSPKEVNNVNTASPEVNTGRFKLNIVDPSVNIASSYAPDSPKDMFTMGASHTLEATHVEFFSDEDELEVNLGNILNSY</sequence>
<dbReference type="EMBL" id="BQNB010009196">
    <property type="protein sequence ID" value="GJS60067.1"/>
    <property type="molecule type" value="Genomic_DNA"/>
</dbReference>
<comment type="caution">
    <text evidence="2">The sequence shown here is derived from an EMBL/GenBank/DDBJ whole genome shotgun (WGS) entry which is preliminary data.</text>
</comment>
<evidence type="ECO:0000256" key="1">
    <source>
        <dbReference type="SAM" id="MobiDB-lite"/>
    </source>
</evidence>
<dbReference type="Proteomes" id="UP001151760">
    <property type="component" value="Unassembled WGS sequence"/>
</dbReference>